<dbReference type="NCBIfam" id="NF006530">
    <property type="entry name" value="PRK08999.1"/>
    <property type="match status" value="1"/>
</dbReference>
<dbReference type="PRINTS" id="PR00502">
    <property type="entry name" value="NUDIXFAMILY"/>
</dbReference>
<dbReference type="GO" id="GO:0006260">
    <property type="term" value="P:DNA replication"/>
    <property type="evidence" value="ECO:0007669"/>
    <property type="project" value="UniProtKB-KW"/>
</dbReference>
<dbReference type="InterPro" id="IPR020476">
    <property type="entry name" value="Nudix_hydrolase"/>
</dbReference>
<dbReference type="PROSITE" id="PS00893">
    <property type="entry name" value="NUDIX_BOX"/>
    <property type="match status" value="1"/>
</dbReference>
<keyword evidence="3" id="KW-0515">Mutator protein</keyword>
<dbReference type="GO" id="GO:0044715">
    <property type="term" value="F:8-oxo-dGDP phosphatase activity"/>
    <property type="evidence" value="ECO:0007669"/>
    <property type="project" value="TreeGrafter"/>
</dbReference>
<keyword evidence="4" id="KW-0235">DNA replication</keyword>
<proteinExistence type="inferred from homology"/>
<reference evidence="13" key="1">
    <citation type="submission" date="2018-05" db="EMBL/GenBank/DDBJ databases">
        <authorList>
            <person name="Lanie J.A."/>
            <person name="Ng W.-L."/>
            <person name="Kazmierczak K.M."/>
            <person name="Andrzejewski T.M."/>
            <person name="Davidsen T.M."/>
            <person name="Wayne K.J."/>
            <person name="Tettelin H."/>
            <person name="Glass J.I."/>
            <person name="Rusch D."/>
            <person name="Podicherti R."/>
            <person name="Tsui H.-C.T."/>
            <person name="Winkler M.E."/>
        </authorList>
    </citation>
    <scope>NUCLEOTIDE SEQUENCE</scope>
</reference>
<keyword evidence="8" id="KW-0460">Magnesium</keyword>
<dbReference type="InterPro" id="IPR022998">
    <property type="entry name" value="ThiamineP_synth_TenI"/>
</dbReference>
<evidence type="ECO:0000256" key="6">
    <source>
        <dbReference type="ARBA" id="ARBA00022763"/>
    </source>
</evidence>
<dbReference type="SUPFAM" id="SSF55811">
    <property type="entry name" value="Nudix"/>
    <property type="match status" value="1"/>
</dbReference>
<dbReference type="Gene3D" id="3.20.20.70">
    <property type="entry name" value="Aldolase class I"/>
    <property type="match status" value="1"/>
</dbReference>
<name>A0A381X4U2_9ZZZZ</name>
<evidence type="ECO:0000256" key="5">
    <source>
        <dbReference type="ARBA" id="ARBA00022723"/>
    </source>
</evidence>
<dbReference type="GO" id="GO:0044716">
    <property type="term" value="F:8-oxo-GDP phosphatase activity"/>
    <property type="evidence" value="ECO:0007669"/>
    <property type="project" value="TreeGrafter"/>
</dbReference>
<dbReference type="AlphaFoldDB" id="A0A381X4U2"/>
<dbReference type="Pfam" id="PF00293">
    <property type="entry name" value="NUDIX"/>
    <property type="match status" value="1"/>
</dbReference>
<dbReference type="PANTHER" id="PTHR47707">
    <property type="entry name" value="8-OXO-DGTP DIPHOSPHATASE"/>
    <property type="match status" value="1"/>
</dbReference>
<dbReference type="Gene3D" id="3.90.79.10">
    <property type="entry name" value="Nucleoside Triphosphate Pyrophosphohydrolase"/>
    <property type="match status" value="1"/>
</dbReference>
<feature type="non-terminal residue" evidence="13">
    <location>
        <position position="1"/>
    </location>
</feature>
<dbReference type="CDD" id="cd00564">
    <property type="entry name" value="TMP_TenI"/>
    <property type="match status" value="1"/>
</dbReference>
<dbReference type="InterPro" id="IPR000086">
    <property type="entry name" value="NUDIX_hydrolase_dom"/>
</dbReference>
<sequence>RKNQFMPDYWELPGGKIETEEGEEDALARELQEELGINTIRTRLKHVMTHRYKDKTVNLSIYSVESYKGKVTGKEGQDVRWCNLRDLSNYKLLPTMSVIINRICLPEYYWITPDKGNSKLLLEKCQNHLSTGTKILQLRSKDFIEQSYIEIIHRLCQSYEARLILNVPNKTFKEPCDGWHLTSDELLNYKKRPCTNNKLLGASAHNMKEAKYAEAISVDYISLAPIEETPSHPNAVPLGWVVAKDIVSKSNLPVYLLGGMGKDSLDRALNINAQGVAGISRI</sequence>
<dbReference type="PANTHER" id="PTHR47707:SF1">
    <property type="entry name" value="NUDIX HYDROLASE FAMILY PROTEIN"/>
    <property type="match status" value="1"/>
</dbReference>
<dbReference type="GO" id="GO:0046872">
    <property type="term" value="F:metal ion binding"/>
    <property type="evidence" value="ECO:0007669"/>
    <property type="project" value="UniProtKB-KW"/>
</dbReference>
<dbReference type="EC" id="3.6.1.55" evidence="11"/>
<dbReference type="GO" id="GO:0009228">
    <property type="term" value="P:thiamine biosynthetic process"/>
    <property type="evidence" value="ECO:0007669"/>
    <property type="project" value="UniProtKB-KW"/>
</dbReference>
<comment type="similarity">
    <text evidence="2">Belongs to the Nudix hydrolase family.</text>
</comment>
<dbReference type="InterPro" id="IPR015797">
    <property type="entry name" value="NUDIX_hydrolase-like_dom_sf"/>
</dbReference>
<dbReference type="GO" id="GO:0035539">
    <property type="term" value="F:8-oxo-7,8-dihydrodeoxyguanosine triphosphate pyrophosphatase activity"/>
    <property type="evidence" value="ECO:0007669"/>
    <property type="project" value="UniProtKB-EC"/>
</dbReference>
<feature type="domain" description="Nudix hydrolase" evidence="12">
    <location>
        <begin position="1"/>
        <end position="106"/>
    </location>
</feature>
<keyword evidence="9" id="KW-0234">DNA repair</keyword>
<dbReference type="InterPro" id="IPR020084">
    <property type="entry name" value="NUDIX_hydrolase_CS"/>
</dbReference>
<evidence type="ECO:0000256" key="7">
    <source>
        <dbReference type="ARBA" id="ARBA00022801"/>
    </source>
</evidence>
<dbReference type="InterPro" id="IPR047127">
    <property type="entry name" value="MutT-like"/>
</dbReference>
<comment type="catalytic activity">
    <reaction evidence="10">
        <text>8-oxo-dGTP + H2O = 8-oxo-dGMP + diphosphate + H(+)</text>
        <dbReference type="Rhea" id="RHEA:31575"/>
        <dbReference type="ChEBI" id="CHEBI:15377"/>
        <dbReference type="ChEBI" id="CHEBI:15378"/>
        <dbReference type="ChEBI" id="CHEBI:33019"/>
        <dbReference type="ChEBI" id="CHEBI:63224"/>
        <dbReference type="ChEBI" id="CHEBI:77896"/>
        <dbReference type="EC" id="3.6.1.55"/>
    </reaction>
</comment>
<dbReference type="SUPFAM" id="SSF51391">
    <property type="entry name" value="Thiamin phosphate synthase"/>
    <property type="match status" value="1"/>
</dbReference>
<evidence type="ECO:0000313" key="13">
    <source>
        <dbReference type="EMBL" id="SVA59678.1"/>
    </source>
</evidence>
<evidence type="ECO:0000256" key="10">
    <source>
        <dbReference type="ARBA" id="ARBA00035861"/>
    </source>
</evidence>
<evidence type="ECO:0000256" key="4">
    <source>
        <dbReference type="ARBA" id="ARBA00022705"/>
    </source>
</evidence>
<comment type="cofactor">
    <cofactor evidence="1">
        <name>Mg(2+)</name>
        <dbReference type="ChEBI" id="CHEBI:18420"/>
    </cofactor>
</comment>
<dbReference type="GO" id="GO:0008413">
    <property type="term" value="F:8-oxo-7,8-dihydroguanosine triphosphate pyrophosphatase activity"/>
    <property type="evidence" value="ECO:0007669"/>
    <property type="project" value="TreeGrafter"/>
</dbReference>
<keyword evidence="6" id="KW-0227">DNA damage</keyword>
<dbReference type="GO" id="GO:0006281">
    <property type="term" value="P:DNA repair"/>
    <property type="evidence" value="ECO:0007669"/>
    <property type="project" value="UniProtKB-KW"/>
</dbReference>
<dbReference type="Pfam" id="PF02581">
    <property type="entry name" value="TMP-TENI"/>
    <property type="match status" value="1"/>
</dbReference>
<evidence type="ECO:0000256" key="11">
    <source>
        <dbReference type="ARBA" id="ARBA00038905"/>
    </source>
</evidence>
<evidence type="ECO:0000256" key="3">
    <source>
        <dbReference type="ARBA" id="ARBA00022457"/>
    </source>
</evidence>
<gene>
    <name evidence="13" type="ORF">METZ01_LOCUS112532</name>
</gene>
<evidence type="ECO:0000256" key="9">
    <source>
        <dbReference type="ARBA" id="ARBA00023204"/>
    </source>
</evidence>
<dbReference type="PROSITE" id="PS51462">
    <property type="entry name" value="NUDIX"/>
    <property type="match status" value="1"/>
</dbReference>
<organism evidence="13">
    <name type="scientific">marine metagenome</name>
    <dbReference type="NCBI Taxonomy" id="408172"/>
    <lineage>
        <taxon>unclassified sequences</taxon>
        <taxon>metagenomes</taxon>
        <taxon>ecological metagenomes</taxon>
    </lineage>
</organism>
<evidence type="ECO:0000259" key="12">
    <source>
        <dbReference type="PROSITE" id="PS51462"/>
    </source>
</evidence>
<dbReference type="InterPro" id="IPR036206">
    <property type="entry name" value="ThiamineP_synth_sf"/>
</dbReference>
<accession>A0A381X4U2</accession>
<evidence type="ECO:0000256" key="8">
    <source>
        <dbReference type="ARBA" id="ARBA00022842"/>
    </source>
</evidence>
<dbReference type="EMBL" id="UINC01013891">
    <property type="protein sequence ID" value="SVA59678.1"/>
    <property type="molecule type" value="Genomic_DNA"/>
</dbReference>
<evidence type="ECO:0000256" key="2">
    <source>
        <dbReference type="ARBA" id="ARBA00005582"/>
    </source>
</evidence>
<keyword evidence="7" id="KW-0378">Hydrolase</keyword>
<protein>
    <recommendedName>
        <fullName evidence="11">8-oxo-dGTP diphosphatase</fullName>
        <ecNumber evidence="11">3.6.1.55</ecNumber>
    </recommendedName>
</protein>
<dbReference type="InterPro" id="IPR013785">
    <property type="entry name" value="Aldolase_TIM"/>
</dbReference>
<evidence type="ECO:0000256" key="1">
    <source>
        <dbReference type="ARBA" id="ARBA00001946"/>
    </source>
</evidence>
<keyword evidence="5" id="KW-0479">Metal-binding</keyword>